<comment type="caution">
    <text evidence="2">The sequence shown here is derived from an EMBL/GenBank/DDBJ whole genome shotgun (WGS) entry which is preliminary data.</text>
</comment>
<accession>A0A3A6U012</accession>
<name>A0A3A6U012_9GAMM</name>
<dbReference type="RefSeq" id="WP_121854586.1">
    <property type="nucleotide sequence ID" value="NZ_CP037952.1"/>
</dbReference>
<feature type="region of interest" description="Disordered" evidence="1">
    <location>
        <begin position="229"/>
        <end position="270"/>
    </location>
</feature>
<protein>
    <submittedName>
        <fullName evidence="2">Uncharacterized protein</fullName>
    </submittedName>
</protein>
<keyword evidence="3" id="KW-1185">Reference proteome</keyword>
<evidence type="ECO:0000313" key="2">
    <source>
        <dbReference type="EMBL" id="RJY07460.1"/>
    </source>
</evidence>
<dbReference type="AlphaFoldDB" id="A0A3A6U012"/>
<reference evidence="2 3" key="1">
    <citation type="submission" date="2018-09" db="EMBL/GenBank/DDBJ databases">
        <title>Phylogeny of the Shewanellaceae, and recommendation for two new genera, Pseudoshewanella and Parashewanella.</title>
        <authorList>
            <person name="Wang G."/>
        </authorList>
    </citation>
    <scope>NUCLEOTIDE SEQUENCE [LARGE SCALE GENOMIC DNA]</scope>
    <source>
        <strain evidence="2 3">KCTC 22492</strain>
    </source>
</reference>
<feature type="compositionally biased region" description="Polar residues" evidence="1">
    <location>
        <begin position="230"/>
        <end position="253"/>
    </location>
</feature>
<proteinExistence type="predicted"/>
<sequence length="684" mass="76674">MSISFPKISIIDNSFLADSIDTASMPVAEDPSANEQIKNKCRHDAHELKEIAHRKLPPSSPELVNIDYIYACLSNPSIPDITLRNEPFASLIPQINELLQFLEHKRPNIVLIALFQISAAVTSSITSSNIFLRVGLFSQCLTMLKNARNYLDKKPVKTQPKKPIVMVAPFHHQANPARPAYQAPLPTRAPSLPNFSVCSATNTQPATYKQVLATKPSLRVSPYSHRKMMSNPQTDHLAASTPTRVNHTPTSRITEFPQPESSPTVSSSTEMCTEWPDLHHDESKLIVELLDFEELYAKNASLQASSHQHLHSIALDPIDLKEELEFFGKISLIASGVCPLLQQPLHTLKEKVVTINQSNTNNKTADKAVVASFADILQRLQLIECKLSNESWRLILVLMLPDTLLKSDKIQKSLWITSHFIKQNHAEKINRKVSKLSQLFDLDAIDMARIIGKEKLGDSLVVLEYQQSRTKRVQHAINADQFAADYRSQIERKLHKKPSSPSVHRLAADKGASHNSIVHQRPMPPSVTLSKQYKQIFMTVKEFSLCVFSKESLEDEIKQCQKDVLTLSLSSNQRGAFTALGKHLQKTLQQFDWHENTGGVQAAIISLMFDTAADITKFADHIQQSHLALTEPNGARFNKIISAKVMREGTTAYQMALLLNKPNLAARLKPKSQCRKWMAGCNIQ</sequence>
<evidence type="ECO:0000256" key="1">
    <source>
        <dbReference type="SAM" id="MobiDB-lite"/>
    </source>
</evidence>
<feature type="compositionally biased region" description="Low complexity" evidence="1">
    <location>
        <begin position="259"/>
        <end position="270"/>
    </location>
</feature>
<gene>
    <name evidence="2" type="ORF">D5R81_15770</name>
</gene>
<evidence type="ECO:0000313" key="3">
    <source>
        <dbReference type="Proteomes" id="UP000273022"/>
    </source>
</evidence>
<dbReference type="EMBL" id="QYYH01000119">
    <property type="protein sequence ID" value="RJY07460.1"/>
    <property type="molecule type" value="Genomic_DNA"/>
</dbReference>
<dbReference type="Proteomes" id="UP000273022">
    <property type="component" value="Unassembled WGS sequence"/>
</dbReference>
<organism evidence="2 3">
    <name type="scientific">Parashewanella spongiae</name>
    <dbReference type="NCBI Taxonomy" id="342950"/>
    <lineage>
        <taxon>Bacteria</taxon>
        <taxon>Pseudomonadati</taxon>
        <taxon>Pseudomonadota</taxon>
        <taxon>Gammaproteobacteria</taxon>
        <taxon>Alteromonadales</taxon>
        <taxon>Shewanellaceae</taxon>
        <taxon>Parashewanella</taxon>
    </lineage>
</organism>